<reference evidence="1" key="1">
    <citation type="submission" date="2018-02" db="EMBL/GenBank/DDBJ databases">
        <title>Rhizophora mucronata_Transcriptome.</title>
        <authorList>
            <person name="Meera S.P."/>
            <person name="Sreeshan A."/>
            <person name="Augustine A."/>
        </authorList>
    </citation>
    <scope>NUCLEOTIDE SEQUENCE</scope>
    <source>
        <tissue evidence="1">Leaf</tissue>
    </source>
</reference>
<accession>A0A2P2Q4T4</accession>
<name>A0A2P2Q4T4_RHIMU</name>
<proteinExistence type="predicted"/>
<dbReference type="AlphaFoldDB" id="A0A2P2Q4T4"/>
<dbReference type="EMBL" id="GGEC01081506">
    <property type="protein sequence ID" value="MBX61990.1"/>
    <property type="molecule type" value="Transcribed_RNA"/>
</dbReference>
<evidence type="ECO:0000313" key="1">
    <source>
        <dbReference type="EMBL" id="MBX61990.1"/>
    </source>
</evidence>
<organism evidence="1">
    <name type="scientific">Rhizophora mucronata</name>
    <name type="common">Asiatic mangrove</name>
    <dbReference type="NCBI Taxonomy" id="61149"/>
    <lineage>
        <taxon>Eukaryota</taxon>
        <taxon>Viridiplantae</taxon>
        <taxon>Streptophyta</taxon>
        <taxon>Embryophyta</taxon>
        <taxon>Tracheophyta</taxon>
        <taxon>Spermatophyta</taxon>
        <taxon>Magnoliopsida</taxon>
        <taxon>eudicotyledons</taxon>
        <taxon>Gunneridae</taxon>
        <taxon>Pentapetalae</taxon>
        <taxon>rosids</taxon>
        <taxon>fabids</taxon>
        <taxon>Malpighiales</taxon>
        <taxon>Rhizophoraceae</taxon>
        <taxon>Rhizophora</taxon>
    </lineage>
</organism>
<protein>
    <submittedName>
        <fullName evidence="1">Uncharacterized protein</fullName>
    </submittedName>
</protein>
<sequence length="27" mass="3380">MKHKRIIRRRNEKIKEIYGLNSPSQRK</sequence>